<dbReference type="PROSITE" id="PS50297">
    <property type="entry name" value="ANK_REP_REGION"/>
    <property type="match status" value="2"/>
</dbReference>
<dbReference type="InterPro" id="IPR002110">
    <property type="entry name" value="Ankyrin_rpt"/>
</dbReference>
<sequence>MVNSSESGYKPENGFLSKYLRSQQRFFDPDGLNEIRKGTNSLKTRTSLMEEVENYIERKGSESIEGKAQVDEQVDEEGLEEWLVTPKMIHGKRIVAGSNEARNQTLGTDTMAYTASAISFMLKNLGKTVILTGSQVPISEVRNDAVENLLGALIIAGHYIIPEVTLYFNNHLYRGNRVSKVDALNFSAFDSPNMPPLVKVGVNIAPPMKGVVLETFGCGNIPCKDNSMIDLLREASDRGVVIVNVTQCQKGNVTNLYETARGLVESGVVPGGDMTSECALTKLSYLLGLGRSASEIRKLVSQSIRGELTVITAVQPTVVVDPKVRAASFVQYVCYEIINNKRGDDKFLTETHGEREHLDVSLQLSDNNTILTTESSPLIDDGDIASKNGVKPNSAVAMIENPPLPHTPTESSVAKSDLALVNSTLGQRKSEISQQERSSVYKSFFPVLLCAAASTNDIMGMTMLSIASEGWLETTCYDYNGRTPLHCAARGGNIQAAKWLLKKGASVHVLDGSGHTPLFEAVVSRRADLINLMIQAGGHFSNSEYSDLLFQAYEAITQSDLEFIRLLVLARIDINRPDAEGRTLLHIAVQFNQPEIVGYLLTLKNVNVIPLDKLDREPYEISLMVVSKYRNAAFLANGDEAADAYTINELLARASGRLP</sequence>
<dbReference type="InterPro" id="IPR040919">
    <property type="entry name" value="Asparaginase_C"/>
</dbReference>
<dbReference type="Proteomes" id="UP000188320">
    <property type="component" value="Unassembled WGS sequence"/>
</dbReference>
<dbReference type="EMBL" id="LSSK01000316">
    <property type="protein sequence ID" value="OMH83756.1"/>
    <property type="molecule type" value="Genomic_DNA"/>
</dbReference>
<dbReference type="Pfam" id="PF00710">
    <property type="entry name" value="Asparaginase"/>
    <property type="match status" value="1"/>
</dbReference>
<dbReference type="Pfam" id="PF17763">
    <property type="entry name" value="Asparaginase_C"/>
    <property type="match status" value="1"/>
</dbReference>
<dbReference type="Gene3D" id="1.25.40.20">
    <property type="entry name" value="Ankyrin repeat-containing domain"/>
    <property type="match status" value="1"/>
</dbReference>
<dbReference type="Pfam" id="PF13637">
    <property type="entry name" value="Ank_4"/>
    <property type="match status" value="1"/>
</dbReference>
<organism evidence="6 7">
    <name type="scientific">Zancudomyces culisetae</name>
    <name type="common">Gut fungus</name>
    <name type="synonym">Smittium culisetae</name>
    <dbReference type="NCBI Taxonomy" id="1213189"/>
    <lineage>
        <taxon>Eukaryota</taxon>
        <taxon>Fungi</taxon>
        <taxon>Fungi incertae sedis</taxon>
        <taxon>Zoopagomycota</taxon>
        <taxon>Kickxellomycotina</taxon>
        <taxon>Harpellomycetes</taxon>
        <taxon>Harpellales</taxon>
        <taxon>Legeriomycetaceae</taxon>
        <taxon>Zancudomyces</taxon>
    </lineage>
</organism>
<evidence type="ECO:0000313" key="6">
    <source>
        <dbReference type="EMBL" id="OMH83756.1"/>
    </source>
</evidence>
<keyword evidence="7" id="KW-1185">Reference proteome</keyword>
<dbReference type="SMART" id="SM00248">
    <property type="entry name" value="ANK"/>
    <property type="match status" value="4"/>
</dbReference>
<feature type="repeat" description="ANK" evidence="3">
    <location>
        <begin position="580"/>
        <end position="601"/>
    </location>
</feature>
<comment type="caution">
    <text evidence="6">The sequence shown here is derived from an EMBL/GenBank/DDBJ whole genome shotgun (WGS) entry which is preliminary data.</text>
</comment>
<dbReference type="PROSITE" id="PS51732">
    <property type="entry name" value="ASN_GLN_ASE_3"/>
    <property type="match status" value="1"/>
</dbReference>
<accession>A0A1R1PRZ4</accession>
<proteinExistence type="predicted"/>
<dbReference type="AlphaFoldDB" id="A0A1R1PRZ4"/>
<dbReference type="SMART" id="SM00870">
    <property type="entry name" value="Asparaginase"/>
    <property type="match status" value="1"/>
</dbReference>
<dbReference type="SUPFAM" id="SSF53774">
    <property type="entry name" value="Glutaminase/Asparaginase"/>
    <property type="match status" value="1"/>
</dbReference>
<dbReference type="OrthoDB" id="542841at2759"/>
<dbReference type="InterPro" id="IPR006034">
    <property type="entry name" value="Asparaginase/glutaminase-like"/>
</dbReference>
<evidence type="ECO:0000259" key="4">
    <source>
        <dbReference type="Pfam" id="PF00710"/>
    </source>
</evidence>
<dbReference type="SUPFAM" id="SSF48403">
    <property type="entry name" value="Ankyrin repeat"/>
    <property type="match status" value="1"/>
</dbReference>
<dbReference type="Gene3D" id="3.40.50.1170">
    <property type="entry name" value="L-asparaginase, N-terminal domain"/>
    <property type="match status" value="1"/>
</dbReference>
<evidence type="ECO:0000256" key="1">
    <source>
        <dbReference type="ARBA" id="ARBA00012920"/>
    </source>
</evidence>
<dbReference type="PIRSF" id="PIRSF500176">
    <property type="entry name" value="L_ASNase"/>
    <property type="match status" value="1"/>
</dbReference>
<dbReference type="InterPro" id="IPR037152">
    <property type="entry name" value="L-asparaginase_N_sf"/>
</dbReference>
<dbReference type="Pfam" id="PF12796">
    <property type="entry name" value="Ank_2"/>
    <property type="match status" value="1"/>
</dbReference>
<keyword evidence="3" id="KW-0040">ANK repeat</keyword>
<dbReference type="PROSITE" id="PS50088">
    <property type="entry name" value="ANK_REPEAT"/>
    <property type="match status" value="2"/>
</dbReference>
<dbReference type="InterPro" id="IPR036152">
    <property type="entry name" value="Asp/glu_Ase-like_sf"/>
</dbReference>
<evidence type="ECO:0000259" key="5">
    <source>
        <dbReference type="Pfam" id="PF17763"/>
    </source>
</evidence>
<dbReference type="EC" id="3.5.1.1" evidence="1"/>
<dbReference type="PIRSF" id="PIRSF001220">
    <property type="entry name" value="L-ASNase_gatD"/>
    <property type="match status" value="1"/>
</dbReference>
<reference evidence="7" key="1">
    <citation type="submission" date="2017-01" db="EMBL/GenBank/DDBJ databases">
        <authorList>
            <person name="Wang Y."/>
            <person name="White M."/>
            <person name="Kvist S."/>
            <person name="Moncalvo J.-M."/>
        </authorList>
    </citation>
    <scope>NUCLEOTIDE SEQUENCE [LARGE SCALE GENOMIC DNA]</scope>
    <source>
        <strain evidence="7">COL-18-3</strain>
    </source>
</reference>
<dbReference type="GO" id="GO:0004067">
    <property type="term" value="F:asparaginase activity"/>
    <property type="evidence" value="ECO:0007669"/>
    <property type="project" value="UniProtKB-UniRule"/>
</dbReference>
<gene>
    <name evidence="6" type="ORF">AX774_g2721</name>
</gene>
<dbReference type="PANTHER" id="PTHR11707">
    <property type="entry name" value="L-ASPARAGINASE"/>
    <property type="match status" value="1"/>
</dbReference>
<keyword evidence="2" id="KW-0378">Hydrolase</keyword>
<protein>
    <recommendedName>
        <fullName evidence="1">asparaginase</fullName>
        <ecNumber evidence="1">3.5.1.1</ecNumber>
    </recommendedName>
</protein>
<dbReference type="PANTHER" id="PTHR11707:SF28">
    <property type="entry name" value="60 KDA LYSOPHOSPHOLIPASE"/>
    <property type="match status" value="1"/>
</dbReference>
<feature type="repeat" description="ANK" evidence="3">
    <location>
        <begin position="480"/>
        <end position="512"/>
    </location>
</feature>
<dbReference type="InterPro" id="IPR027474">
    <property type="entry name" value="L-asparaginase_N"/>
</dbReference>
<feature type="domain" description="L-asparaginase N-terminal" evidence="4">
    <location>
        <begin position="106"/>
        <end position="202"/>
    </location>
</feature>
<evidence type="ECO:0000313" key="7">
    <source>
        <dbReference type="Proteomes" id="UP000188320"/>
    </source>
</evidence>
<evidence type="ECO:0000256" key="2">
    <source>
        <dbReference type="ARBA" id="ARBA00022801"/>
    </source>
</evidence>
<dbReference type="GO" id="GO:0009066">
    <property type="term" value="P:aspartate family amino acid metabolic process"/>
    <property type="evidence" value="ECO:0007669"/>
    <property type="project" value="UniProtKB-ARBA"/>
</dbReference>
<feature type="domain" description="Asparaginase/glutaminase C-terminal" evidence="5">
    <location>
        <begin position="205"/>
        <end position="299"/>
    </location>
</feature>
<dbReference type="InterPro" id="IPR036770">
    <property type="entry name" value="Ankyrin_rpt-contain_sf"/>
</dbReference>
<dbReference type="FunFam" id="3.40.50.40:FF:000001">
    <property type="entry name" value="L-asparaginase 1"/>
    <property type="match status" value="1"/>
</dbReference>
<name>A0A1R1PRZ4_ZANCU</name>
<dbReference type="PRINTS" id="PR00139">
    <property type="entry name" value="ASNGLNASE"/>
</dbReference>
<evidence type="ECO:0000256" key="3">
    <source>
        <dbReference type="PROSITE-ProRule" id="PRU00023"/>
    </source>
</evidence>